<evidence type="ECO:0000313" key="2">
    <source>
        <dbReference type="EMBL" id="MBP2328355.1"/>
    </source>
</evidence>
<dbReference type="RefSeq" id="WP_209645359.1">
    <property type="nucleotide sequence ID" value="NZ_JAGINW010000001.1"/>
</dbReference>
<feature type="chain" id="PRO_5046897798" description="Streptomyces killer toxin-like beta/gamma crystallin domain-containing protein" evidence="1">
    <location>
        <begin position="28"/>
        <end position="119"/>
    </location>
</feature>
<dbReference type="InterPro" id="IPR015791">
    <property type="entry name" value="Antimic/Inh_G_crystallin-like"/>
</dbReference>
<reference evidence="2 3" key="1">
    <citation type="submission" date="2021-03" db="EMBL/GenBank/DDBJ databases">
        <title>Sequencing the genomes of 1000 actinobacteria strains.</title>
        <authorList>
            <person name="Klenk H.-P."/>
        </authorList>
    </citation>
    <scope>NUCLEOTIDE SEQUENCE [LARGE SCALE GENOMIC DNA]</scope>
    <source>
        <strain evidence="2 3">DSM 46670</strain>
    </source>
</reference>
<evidence type="ECO:0008006" key="4">
    <source>
        <dbReference type="Google" id="ProtNLM"/>
    </source>
</evidence>
<proteinExistence type="predicted"/>
<sequence>MTRGKRAIAALVAAFGLVTGLAAPAQAGAQARWFDCDWARAESNGYFYLDLYFTDIDDCIANAGYMGVDGYSYKRYWSGNNRGAIEVITESGVYYKQPFEKWTWRNLSPNDLVVSVTIF</sequence>
<protein>
    <recommendedName>
        <fullName evidence="4">Streptomyces killer toxin-like beta/gamma crystallin domain-containing protein</fullName>
    </recommendedName>
</protein>
<comment type="caution">
    <text evidence="2">The sequence shown here is derived from an EMBL/GenBank/DDBJ whole genome shotgun (WGS) entry which is preliminary data.</text>
</comment>
<feature type="signal peptide" evidence="1">
    <location>
        <begin position="1"/>
        <end position="27"/>
    </location>
</feature>
<name>A0ABS4TWK7_9PSEU</name>
<evidence type="ECO:0000256" key="1">
    <source>
        <dbReference type="SAM" id="SignalP"/>
    </source>
</evidence>
<gene>
    <name evidence="2" type="ORF">JOF56_008740</name>
</gene>
<keyword evidence="3" id="KW-1185">Reference proteome</keyword>
<dbReference type="Gene3D" id="2.60.20.30">
    <property type="match status" value="1"/>
</dbReference>
<organism evidence="2 3">
    <name type="scientific">Kibdelosporangium banguiense</name>
    <dbReference type="NCBI Taxonomy" id="1365924"/>
    <lineage>
        <taxon>Bacteria</taxon>
        <taxon>Bacillati</taxon>
        <taxon>Actinomycetota</taxon>
        <taxon>Actinomycetes</taxon>
        <taxon>Pseudonocardiales</taxon>
        <taxon>Pseudonocardiaceae</taxon>
        <taxon>Kibdelosporangium</taxon>
    </lineage>
</organism>
<keyword evidence="1" id="KW-0732">Signal</keyword>
<dbReference type="Proteomes" id="UP001519332">
    <property type="component" value="Unassembled WGS sequence"/>
</dbReference>
<accession>A0ABS4TWK7</accession>
<evidence type="ECO:0000313" key="3">
    <source>
        <dbReference type="Proteomes" id="UP001519332"/>
    </source>
</evidence>
<dbReference type="EMBL" id="JAGINW010000001">
    <property type="protein sequence ID" value="MBP2328355.1"/>
    <property type="molecule type" value="Genomic_DNA"/>
</dbReference>